<dbReference type="GO" id="GO:0043535">
    <property type="term" value="P:regulation of blood vessel endothelial cell migration"/>
    <property type="evidence" value="ECO:0007669"/>
    <property type="project" value="TreeGrafter"/>
</dbReference>
<dbReference type="AlphaFoldDB" id="A0A452IXK9"/>
<evidence type="ECO:0000313" key="20">
    <source>
        <dbReference type="Proteomes" id="UP000291020"/>
    </source>
</evidence>
<evidence type="ECO:0000256" key="16">
    <source>
        <dbReference type="ARBA" id="ARBA00076475"/>
    </source>
</evidence>
<protein>
    <recommendedName>
        <fullName evidence="15">Lysosomal Pro-X carboxypeptidase</fullName>
        <ecNumber evidence="14">3.4.16.2</ecNumber>
    </recommendedName>
    <alternativeName>
        <fullName evidence="17">Proline carboxypeptidase</fullName>
    </alternativeName>
    <alternativeName>
        <fullName evidence="16">Prolylcarboxypeptidase</fullName>
    </alternativeName>
</protein>
<dbReference type="Gene3D" id="3.40.50.1820">
    <property type="entry name" value="alpha/beta hydrolase"/>
    <property type="match status" value="1"/>
</dbReference>
<dbReference type="STRING" id="38772.ENSGAGP00000032803"/>
<evidence type="ECO:0000256" key="18">
    <source>
        <dbReference type="SAM" id="SignalP"/>
    </source>
</evidence>
<comment type="similarity">
    <text evidence="2">Belongs to the peptidase S28 family.</text>
</comment>
<evidence type="ECO:0000256" key="2">
    <source>
        <dbReference type="ARBA" id="ARBA00011079"/>
    </source>
</evidence>
<evidence type="ECO:0000256" key="4">
    <source>
        <dbReference type="ARBA" id="ARBA00022645"/>
    </source>
</evidence>
<dbReference type="GO" id="GO:0004185">
    <property type="term" value="F:serine-type carboxypeptidase activity"/>
    <property type="evidence" value="ECO:0007669"/>
    <property type="project" value="UniProtKB-EC"/>
</dbReference>
<dbReference type="InterPro" id="IPR042269">
    <property type="entry name" value="Ser_carbopepase_S28_SKS"/>
</dbReference>
<proteinExistence type="inferred from homology"/>
<accession>A0A452IXK9</accession>
<dbReference type="GO" id="GO:0006508">
    <property type="term" value="P:proteolysis"/>
    <property type="evidence" value="ECO:0007669"/>
    <property type="project" value="UniProtKB-KW"/>
</dbReference>
<keyword evidence="4" id="KW-0121">Carboxypeptidase</keyword>
<keyword evidence="5" id="KW-0645">Protease</keyword>
<dbReference type="GO" id="GO:0060055">
    <property type="term" value="P:angiogenesis involved in wound healing"/>
    <property type="evidence" value="ECO:0007669"/>
    <property type="project" value="TreeGrafter"/>
</dbReference>
<comment type="catalytic activity">
    <reaction evidence="12">
        <text>Cleavage of a -Pro-|-Xaa bond to release a C-terminal amino acid.</text>
        <dbReference type="EC" id="3.4.16.2"/>
    </reaction>
</comment>
<dbReference type="Pfam" id="PF05577">
    <property type="entry name" value="Peptidase_S28"/>
    <property type="match status" value="1"/>
</dbReference>
<reference evidence="20" key="1">
    <citation type="journal article" date="2017" name="PLoS ONE">
        <title>The Agassiz's desert tortoise genome provides a resource for the conservation of a threatened species.</title>
        <authorList>
            <person name="Tollis M."/>
            <person name="DeNardo D.F."/>
            <person name="Cornelius J.A."/>
            <person name="Dolby G.A."/>
            <person name="Edwards T."/>
            <person name="Henen B.T."/>
            <person name="Karl A.E."/>
            <person name="Murphy R.W."/>
            <person name="Kusumi K."/>
        </authorList>
    </citation>
    <scope>NUCLEOTIDE SEQUENCE [LARGE SCALE GENOMIC DNA]</scope>
</reference>
<sequence>MLGLPWLLLLLGLGSVRCPPGPLSVLPLASRRGPPGRAQSRPAALYQTRYFPQKIDHFGFDQDLTFQQRYLVADQHWRKNNGSILFYTGNEGDITWFCNNTGFMWDVAEELNAMLIFAEHRYYGESLPFGNKSYSDSKHLNYLTSEQALADFAILIQHVKETIPGALNAPVIAIGGSYGGMLSAWFRMKYPHVVVGALAASAPVWQFEDLVPCGTFYSIVTNDFKKSGQCCSESILNSWGAINRISSTDEGLKWLSSAFHLCSPLKSKQDAAVLKAWLSETWVNLAMVNYPYKADFLQPLPAWPIQVVCKFLKNPKLPDKLLLQNVFQAVNVYYNYSGAASCLNTSQSATRNLGLTGWYYQACTEMVMPMCTDGVNDMFEPRKWNFHDFSEECFKLWKVRPRPSWIPSVYGGKNISSHSNIIFSNGGLDPWSGGGVTRNITDSLIAIVIPEGAHHLDLRASNPGDPKSVLQARALEVQYMKQWIEKSRHKH</sequence>
<keyword evidence="20" id="KW-1185">Reference proteome</keyword>
<evidence type="ECO:0000256" key="13">
    <source>
        <dbReference type="ARBA" id="ARBA00059701"/>
    </source>
</evidence>
<dbReference type="SUPFAM" id="SSF53474">
    <property type="entry name" value="alpha/beta-Hydrolases"/>
    <property type="match status" value="1"/>
</dbReference>
<dbReference type="PANTHER" id="PTHR11010:SF38">
    <property type="entry name" value="LYSOSOMAL PRO-X CARBOXYPEPTIDASE"/>
    <property type="match status" value="1"/>
</dbReference>
<dbReference type="InterPro" id="IPR029058">
    <property type="entry name" value="AB_hydrolase_fold"/>
</dbReference>
<evidence type="ECO:0000256" key="17">
    <source>
        <dbReference type="ARBA" id="ARBA00076608"/>
    </source>
</evidence>
<evidence type="ECO:0000256" key="8">
    <source>
        <dbReference type="ARBA" id="ARBA00023145"/>
    </source>
</evidence>
<keyword evidence="6 18" id="KW-0732">Signal</keyword>
<evidence type="ECO:0000256" key="12">
    <source>
        <dbReference type="ARBA" id="ARBA00052013"/>
    </source>
</evidence>
<dbReference type="PANTHER" id="PTHR11010">
    <property type="entry name" value="PROTEASE S28 PRO-X CARBOXYPEPTIDASE-RELATED"/>
    <property type="match status" value="1"/>
</dbReference>
<evidence type="ECO:0000256" key="9">
    <source>
        <dbReference type="ARBA" id="ARBA00023157"/>
    </source>
</evidence>
<evidence type="ECO:0000256" key="1">
    <source>
        <dbReference type="ARBA" id="ARBA00004371"/>
    </source>
</evidence>
<comment type="function">
    <text evidence="13">Cleaves C-terminal amino acids linked to proline in peptides such as angiotensin II, III and des-Arg9-bradykinin. This cleavage occurs at acidic pH, but enzymatic activity is retained with some substrates at neutral pH.</text>
</comment>
<evidence type="ECO:0000256" key="11">
    <source>
        <dbReference type="ARBA" id="ARBA00023228"/>
    </source>
</evidence>
<dbReference type="GO" id="GO:0005764">
    <property type="term" value="C:lysosome"/>
    <property type="evidence" value="ECO:0007669"/>
    <property type="project" value="UniProtKB-SubCell"/>
</dbReference>
<evidence type="ECO:0000256" key="15">
    <source>
        <dbReference type="ARBA" id="ARBA00073691"/>
    </source>
</evidence>
<keyword evidence="11" id="KW-0458">Lysosome</keyword>
<dbReference type="Ensembl" id="ENSGAGT00000037179.1">
    <property type="protein sequence ID" value="ENSGAGP00000032803.1"/>
    <property type="gene ID" value="ENSGAGG00000023441.1"/>
</dbReference>
<organism evidence="19 20">
    <name type="scientific">Gopherus agassizii</name>
    <name type="common">Agassiz's desert tortoise</name>
    <dbReference type="NCBI Taxonomy" id="38772"/>
    <lineage>
        <taxon>Eukaryota</taxon>
        <taxon>Metazoa</taxon>
        <taxon>Chordata</taxon>
        <taxon>Craniata</taxon>
        <taxon>Vertebrata</taxon>
        <taxon>Euteleostomi</taxon>
        <taxon>Archelosauria</taxon>
        <taxon>Testudinata</taxon>
        <taxon>Testudines</taxon>
        <taxon>Cryptodira</taxon>
        <taxon>Durocryptodira</taxon>
        <taxon>Testudinoidea</taxon>
        <taxon>Testudinidae</taxon>
        <taxon>Gopherus</taxon>
    </lineage>
</organism>
<dbReference type="GO" id="GO:0008239">
    <property type="term" value="F:dipeptidyl-peptidase activity"/>
    <property type="evidence" value="ECO:0007669"/>
    <property type="project" value="TreeGrafter"/>
</dbReference>
<reference evidence="19" key="2">
    <citation type="submission" date="2025-08" db="UniProtKB">
        <authorList>
            <consortium name="Ensembl"/>
        </authorList>
    </citation>
    <scope>IDENTIFICATION</scope>
</reference>
<evidence type="ECO:0000256" key="7">
    <source>
        <dbReference type="ARBA" id="ARBA00022801"/>
    </source>
</evidence>
<keyword evidence="8" id="KW-0865">Zymogen</keyword>
<evidence type="ECO:0000256" key="10">
    <source>
        <dbReference type="ARBA" id="ARBA00023180"/>
    </source>
</evidence>
<dbReference type="FunFam" id="1.20.120.980:FF:000002">
    <property type="entry name" value="lysosomal Pro-X carboxypeptidase"/>
    <property type="match status" value="1"/>
</dbReference>
<dbReference type="InterPro" id="IPR008758">
    <property type="entry name" value="Peptidase_S28"/>
</dbReference>
<evidence type="ECO:0000256" key="5">
    <source>
        <dbReference type="ARBA" id="ARBA00022670"/>
    </source>
</evidence>
<name>A0A452IXK9_9SAUR</name>
<evidence type="ECO:0000256" key="14">
    <source>
        <dbReference type="ARBA" id="ARBA00066456"/>
    </source>
</evidence>
<comment type="subunit">
    <text evidence="3">Homodimer.</text>
</comment>
<feature type="chain" id="PRO_5019588419" description="Lysosomal Pro-X carboxypeptidase" evidence="18">
    <location>
        <begin position="19"/>
        <end position="491"/>
    </location>
</feature>
<reference evidence="19" key="3">
    <citation type="submission" date="2025-09" db="UniProtKB">
        <authorList>
            <consortium name="Ensembl"/>
        </authorList>
    </citation>
    <scope>IDENTIFICATION</scope>
</reference>
<keyword evidence="9" id="KW-1015">Disulfide bond</keyword>
<dbReference type="Proteomes" id="UP000291020">
    <property type="component" value="Unassembled WGS sequence"/>
</dbReference>
<dbReference type="EC" id="3.4.16.2" evidence="14"/>
<keyword evidence="10" id="KW-0325">Glycoprotein</keyword>
<evidence type="ECO:0000313" key="19">
    <source>
        <dbReference type="Ensembl" id="ENSGAGP00000032803.1"/>
    </source>
</evidence>
<evidence type="ECO:0000256" key="6">
    <source>
        <dbReference type="ARBA" id="ARBA00022729"/>
    </source>
</evidence>
<dbReference type="Gene3D" id="1.20.120.980">
    <property type="entry name" value="Serine carboxypeptidase S28, SKS domain"/>
    <property type="match status" value="1"/>
</dbReference>
<evidence type="ECO:0000256" key="3">
    <source>
        <dbReference type="ARBA" id="ARBA00011738"/>
    </source>
</evidence>
<feature type="signal peptide" evidence="18">
    <location>
        <begin position="1"/>
        <end position="18"/>
    </location>
</feature>
<comment type="subcellular location">
    <subcellularLocation>
        <location evidence="1">Lysosome</location>
    </subcellularLocation>
</comment>
<keyword evidence="7" id="KW-0378">Hydrolase</keyword>
<dbReference type="GO" id="GO:0003085">
    <property type="term" value="P:negative regulation of systemic arterial blood pressure"/>
    <property type="evidence" value="ECO:0007669"/>
    <property type="project" value="TreeGrafter"/>
</dbReference>